<accession>A0ACD5YWB3</accession>
<evidence type="ECO:0000313" key="1">
    <source>
        <dbReference type="EnsemblPlants" id="AVESA.00010b.r2.6AG1049060.1.CDS"/>
    </source>
</evidence>
<sequence>MRGRFGGGKEEGRWGGGPAPGRRKAAAWSLGGIGGGEEFRRRGGGRPLARRVALISDKISKRAKPAFGRRDRNESPPSSSLSHGHGHGHGRRPSNRRPESLPAYRRRRRLVAPPSAATRQALSPHLHSRVSPGRTALTPSPAAALLTSSGKRQAQSIVLGTGKLNVSSSYLPFSPSQITMKLNRVRRRRRDLQKAAAVNRDRLSELPTDLLLNILERVGTLDAVRTCILSKKLSKLPTMLSQIVIHPSDRDLVRMNGVLADVMNWILSARSPQITIHKLKVTFILTPNDCRPIGKSVGLAMATQRVDSAEFEIVTSKNSYYCNHADLLNFANQFSMFVADCPDAFAGLTRLRLQNLRFGESDIPNIFGTCKRLESLTFFECDAGIRSVLHVQHAGLVELDIAYGEFKTVELDCVPKLQRLTYANWPCDENPLVLGFVPQLSKLSLTKACLSDKTLRISQLLANVQTVSDLYLDFRSEKIWVQRECPRVLAPVLGQLRFVHLDRLPEECDITWTMFLLEAAPFIEDLCITVWDHKCGSESQKSYSKKTDVKWEPSAPNFKHRNLAKLTIYGFQSDMNFMGYIRRVMEAAVKIKEVSLHDRKVCMLCADRFPHVKVRPSTYPRSFEEKDTLMNKITEASVMMASPAVILFRS</sequence>
<protein>
    <submittedName>
        <fullName evidence="1">Uncharacterized protein</fullName>
    </submittedName>
</protein>
<keyword evidence="2" id="KW-1185">Reference proteome</keyword>
<reference evidence="1" key="1">
    <citation type="submission" date="2021-05" db="EMBL/GenBank/DDBJ databases">
        <authorList>
            <person name="Scholz U."/>
            <person name="Mascher M."/>
            <person name="Fiebig A."/>
        </authorList>
    </citation>
    <scope>NUCLEOTIDE SEQUENCE [LARGE SCALE GENOMIC DNA]</scope>
</reference>
<dbReference type="Proteomes" id="UP001732700">
    <property type="component" value="Chromosome 6A"/>
</dbReference>
<proteinExistence type="predicted"/>
<reference evidence="1" key="2">
    <citation type="submission" date="2025-09" db="UniProtKB">
        <authorList>
            <consortium name="EnsemblPlants"/>
        </authorList>
    </citation>
    <scope>IDENTIFICATION</scope>
</reference>
<evidence type="ECO:0000313" key="2">
    <source>
        <dbReference type="Proteomes" id="UP001732700"/>
    </source>
</evidence>
<dbReference type="EnsemblPlants" id="AVESA.00010b.r2.6AG1049060.1">
    <property type="protein sequence ID" value="AVESA.00010b.r2.6AG1049060.1.CDS"/>
    <property type="gene ID" value="AVESA.00010b.r2.6AG1049060"/>
</dbReference>
<name>A0ACD5YWB3_AVESA</name>
<organism evidence="1 2">
    <name type="scientific">Avena sativa</name>
    <name type="common">Oat</name>
    <dbReference type="NCBI Taxonomy" id="4498"/>
    <lineage>
        <taxon>Eukaryota</taxon>
        <taxon>Viridiplantae</taxon>
        <taxon>Streptophyta</taxon>
        <taxon>Embryophyta</taxon>
        <taxon>Tracheophyta</taxon>
        <taxon>Spermatophyta</taxon>
        <taxon>Magnoliopsida</taxon>
        <taxon>Liliopsida</taxon>
        <taxon>Poales</taxon>
        <taxon>Poaceae</taxon>
        <taxon>BOP clade</taxon>
        <taxon>Pooideae</taxon>
        <taxon>Poodae</taxon>
        <taxon>Poeae</taxon>
        <taxon>Poeae Chloroplast Group 1 (Aveneae type)</taxon>
        <taxon>Aveninae</taxon>
        <taxon>Avena</taxon>
    </lineage>
</organism>